<feature type="domain" description="BetI-type transcriptional repressor C-terminal" evidence="1">
    <location>
        <begin position="9"/>
        <end position="70"/>
    </location>
</feature>
<comment type="caution">
    <text evidence="2">The sequence shown here is derived from an EMBL/GenBank/DDBJ whole genome shotgun (WGS) entry which is preliminary data.</text>
</comment>
<dbReference type="InterPro" id="IPR036271">
    <property type="entry name" value="Tet_transcr_reg_TetR-rel_C_sf"/>
</dbReference>
<reference evidence="3" key="1">
    <citation type="submission" date="2017-07" db="EMBL/GenBank/DDBJ databases">
        <title>Comparative genome mining reveals phylogenetic distribution patterns of secondary metabolites in Amycolatopsis.</title>
        <authorList>
            <person name="Adamek M."/>
            <person name="Alanjary M."/>
            <person name="Sales-Ortells H."/>
            <person name="Goodfellow M."/>
            <person name="Bull A.T."/>
            <person name="Kalinowski J."/>
            <person name="Ziemert N."/>
        </authorList>
    </citation>
    <scope>NUCLEOTIDE SEQUENCE [LARGE SCALE GENOMIC DNA]</scope>
    <source>
        <strain evidence="3">H5</strain>
    </source>
</reference>
<dbReference type="AlphaFoldDB" id="A0A229SR34"/>
<dbReference type="SUPFAM" id="SSF48498">
    <property type="entry name" value="Tetracyclin repressor-like, C-terminal domain"/>
    <property type="match status" value="1"/>
</dbReference>
<name>A0A229SR34_9PSEU</name>
<evidence type="ECO:0000259" key="1">
    <source>
        <dbReference type="Pfam" id="PF13977"/>
    </source>
</evidence>
<organism evidence="2 3">
    <name type="scientific">Amycolatopsis vastitatis</name>
    <dbReference type="NCBI Taxonomy" id="1905142"/>
    <lineage>
        <taxon>Bacteria</taxon>
        <taxon>Bacillati</taxon>
        <taxon>Actinomycetota</taxon>
        <taxon>Actinomycetes</taxon>
        <taxon>Pseudonocardiales</taxon>
        <taxon>Pseudonocardiaceae</taxon>
        <taxon>Amycolatopsis</taxon>
    </lineage>
</organism>
<evidence type="ECO:0000313" key="2">
    <source>
        <dbReference type="EMBL" id="OXM61121.1"/>
    </source>
</evidence>
<dbReference type="EMBL" id="NMUL01000049">
    <property type="protein sequence ID" value="OXM61121.1"/>
    <property type="molecule type" value="Genomic_DNA"/>
</dbReference>
<dbReference type="Gene3D" id="1.10.357.10">
    <property type="entry name" value="Tetracycline Repressor, domain 2"/>
    <property type="match status" value="1"/>
</dbReference>
<dbReference type="Pfam" id="PF13977">
    <property type="entry name" value="TetR_C_6"/>
    <property type="match status" value="1"/>
</dbReference>
<protein>
    <recommendedName>
        <fullName evidence="1">BetI-type transcriptional repressor C-terminal domain-containing protein</fullName>
    </recommendedName>
</protein>
<dbReference type="InterPro" id="IPR039538">
    <property type="entry name" value="BetI_C"/>
</dbReference>
<dbReference type="OrthoDB" id="9816296at2"/>
<sequence length="81" mass="8784">MSGVDDLERQLFDALTRAAADGHLVPGTDVATEVAHLLALNHGLGTSILIRQRTVEEAEAVLRRHLDRLFGAGPQSTRTVR</sequence>
<dbReference type="Proteomes" id="UP000215199">
    <property type="component" value="Unassembled WGS sequence"/>
</dbReference>
<keyword evidence="3" id="KW-1185">Reference proteome</keyword>
<evidence type="ECO:0000313" key="3">
    <source>
        <dbReference type="Proteomes" id="UP000215199"/>
    </source>
</evidence>
<proteinExistence type="predicted"/>
<gene>
    <name evidence="2" type="ORF">CF165_39320</name>
</gene>
<accession>A0A229SR34</accession>